<reference evidence="1 2" key="1">
    <citation type="submission" date="2022-09" db="EMBL/GenBank/DDBJ databases">
        <authorList>
            <person name="Palmer J.M."/>
        </authorList>
    </citation>
    <scope>NUCLEOTIDE SEQUENCE [LARGE SCALE GENOMIC DNA]</scope>
    <source>
        <strain evidence="1 2">DSM 7382</strain>
    </source>
</reference>
<dbReference type="AlphaFoldDB" id="A0AAW0FPK0"/>
<sequence length="82" mass="9326">MPKQPRYTFTQVQSEFLEDYLETYIDALYTEDSAGECEKVIKTAQDDLTEKFELGTDQADAINQVGVALVRFKVTPCLNSVR</sequence>
<dbReference type="EMBL" id="JASBNA010000031">
    <property type="protein sequence ID" value="KAK7683220.1"/>
    <property type="molecule type" value="Genomic_DNA"/>
</dbReference>
<proteinExistence type="predicted"/>
<gene>
    <name evidence="1" type="ORF">QCA50_013482</name>
</gene>
<evidence type="ECO:0000313" key="2">
    <source>
        <dbReference type="Proteomes" id="UP001385951"/>
    </source>
</evidence>
<keyword evidence="2" id="KW-1185">Reference proteome</keyword>
<accession>A0AAW0FPK0</accession>
<organism evidence="1 2">
    <name type="scientific">Cerrena zonata</name>
    <dbReference type="NCBI Taxonomy" id="2478898"/>
    <lineage>
        <taxon>Eukaryota</taxon>
        <taxon>Fungi</taxon>
        <taxon>Dikarya</taxon>
        <taxon>Basidiomycota</taxon>
        <taxon>Agaricomycotina</taxon>
        <taxon>Agaricomycetes</taxon>
        <taxon>Polyporales</taxon>
        <taxon>Cerrenaceae</taxon>
        <taxon>Cerrena</taxon>
    </lineage>
</organism>
<evidence type="ECO:0000313" key="1">
    <source>
        <dbReference type="EMBL" id="KAK7683220.1"/>
    </source>
</evidence>
<dbReference type="Proteomes" id="UP001385951">
    <property type="component" value="Unassembled WGS sequence"/>
</dbReference>
<comment type="caution">
    <text evidence="1">The sequence shown here is derived from an EMBL/GenBank/DDBJ whole genome shotgun (WGS) entry which is preliminary data.</text>
</comment>
<name>A0AAW0FPK0_9APHY</name>
<protein>
    <submittedName>
        <fullName evidence="1">Uncharacterized protein</fullName>
    </submittedName>
</protein>